<feature type="region of interest" description="Disordered" evidence="1">
    <location>
        <begin position="1162"/>
        <end position="1182"/>
    </location>
</feature>
<feature type="region of interest" description="Disordered" evidence="1">
    <location>
        <begin position="453"/>
        <end position="506"/>
    </location>
</feature>
<dbReference type="PANTHER" id="PTHR21258:SF56">
    <property type="entry name" value="IRS-TYPE PTB DOMAIN-CONTAINING PROTEIN"/>
    <property type="match status" value="1"/>
</dbReference>
<feature type="region of interest" description="Disordered" evidence="1">
    <location>
        <begin position="607"/>
        <end position="636"/>
    </location>
</feature>
<feature type="region of interest" description="Disordered" evidence="1">
    <location>
        <begin position="1219"/>
        <end position="1303"/>
    </location>
</feature>
<protein>
    <submittedName>
        <fullName evidence="3">Serine-rich adhesin for platelets</fullName>
    </submittedName>
</protein>
<dbReference type="SMART" id="SM01244">
    <property type="entry name" value="IRS"/>
    <property type="match status" value="1"/>
</dbReference>
<dbReference type="GO" id="GO:0005737">
    <property type="term" value="C:cytoplasm"/>
    <property type="evidence" value="ECO:0007669"/>
    <property type="project" value="TreeGrafter"/>
</dbReference>
<feature type="compositionally biased region" description="Polar residues" evidence="1">
    <location>
        <begin position="1256"/>
        <end position="1277"/>
    </location>
</feature>
<accession>A0AAD8C392</accession>
<gene>
    <name evidence="3" type="ORF">Bpfe_005119</name>
</gene>
<keyword evidence="4" id="KW-1185">Reference proteome</keyword>
<dbReference type="Gene3D" id="2.30.29.30">
    <property type="entry name" value="Pleckstrin-homology domain (PH domain)/Phosphotyrosine-binding domain (PTB)"/>
    <property type="match status" value="2"/>
</dbReference>
<feature type="compositionally biased region" description="Basic and acidic residues" evidence="1">
    <location>
        <begin position="319"/>
        <end position="338"/>
    </location>
</feature>
<feature type="compositionally biased region" description="Basic and acidic residues" evidence="1">
    <location>
        <begin position="359"/>
        <end position="369"/>
    </location>
</feature>
<dbReference type="SUPFAM" id="SSF50729">
    <property type="entry name" value="PH domain-like"/>
    <property type="match status" value="1"/>
</dbReference>
<proteinExistence type="predicted"/>
<feature type="region of interest" description="Disordered" evidence="1">
    <location>
        <begin position="847"/>
        <end position="896"/>
    </location>
</feature>
<feature type="compositionally biased region" description="Polar residues" evidence="1">
    <location>
        <begin position="453"/>
        <end position="467"/>
    </location>
</feature>
<dbReference type="InterPro" id="IPR050996">
    <property type="entry name" value="Docking_Protein_DOK"/>
</dbReference>
<feature type="compositionally biased region" description="Polar residues" evidence="1">
    <location>
        <begin position="305"/>
        <end position="315"/>
    </location>
</feature>
<dbReference type="InterPro" id="IPR002404">
    <property type="entry name" value="IRS_PTB"/>
</dbReference>
<feature type="region of interest" description="Disordered" evidence="1">
    <location>
        <begin position="519"/>
        <end position="565"/>
    </location>
</feature>
<dbReference type="Pfam" id="PF02174">
    <property type="entry name" value="IRS"/>
    <property type="match status" value="1"/>
</dbReference>
<reference evidence="3" key="2">
    <citation type="submission" date="2023-04" db="EMBL/GenBank/DDBJ databases">
        <authorList>
            <person name="Bu L."/>
            <person name="Lu L."/>
            <person name="Laidemitt M.R."/>
            <person name="Zhang S.M."/>
            <person name="Mutuku M."/>
            <person name="Mkoji G."/>
            <person name="Steinauer M."/>
            <person name="Loker E.S."/>
        </authorList>
    </citation>
    <scope>NUCLEOTIDE SEQUENCE</scope>
    <source>
        <strain evidence="3">KasaAsao</strain>
        <tissue evidence="3">Whole Snail</tissue>
    </source>
</reference>
<evidence type="ECO:0000313" key="3">
    <source>
        <dbReference type="EMBL" id="KAK0065686.1"/>
    </source>
</evidence>
<feature type="compositionally biased region" description="Basic and acidic residues" evidence="1">
    <location>
        <begin position="625"/>
        <end position="636"/>
    </location>
</feature>
<organism evidence="3 4">
    <name type="scientific">Biomphalaria pfeifferi</name>
    <name type="common">Bloodfluke planorb</name>
    <name type="synonym">Freshwater snail</name>
    <dbReference type="NCBI Taxonomy" id="112525"/>
    <lineage>
        <taxon>Eukaryota</taxon>
        <taxon>Metazoa</taxon>
        <taxon>Spiralia</taxon>
        <taxon>Lophotrochozoa</taxon>
        <taxon>Mollusca</taxon>
        <taxon>Gastropoda</taxon>
        <taxon>Heterobranchia</taxon>
        <taxon>Euthyneura</taxon>
        <taxon>Panpulmonata</taxon>
        <taxon>Hygrophila</taxon>
        <taxon>Lymnaeoidea</taxon>
        <taxon>Planorbidae</taxon>
        <taxon>Biomphalaria</taxon>
    </lineage>
</organism>
<dbReference type="PANTHER" id="PTHR21258">
    <property type="entry name" value="DOCKING PROTEIN RELATED"/>
    <property type="match status" value="1"/>
</dbReference>
<reference evidence="3" key="1">
    <citation type="journal article" date="2023" name="PLoS Negl. Trop. Dis.">
        <title>A genome sequence for Biomphalaria pfeifferi, the major vector snail for the human-infecting parasite Schistosoma mansoni.</title>
        <authorList>
            <person name="Bu L."/>
            <person name="Lu L."/>
            <person name="Laidemitt M.R."/>
            <person name="Zhang S.M."/>
            <person name="Mutuku M."/>
            <person name="Mkoji G."/>
            <person name="Steinauer M."/>
            <person name="Loker E.S."/>
        </authorList>
    </citation>
    <scope>NUCLEOTIDE SEQUENCE</scope>
    <source>
        <strain evidence="3">KasaAsao</strain>
    </source>
</reference>
<dbReference type="SMART" id="SM00310">
    <property type="entry name" value="PTBI"/>
    <property type="match status" value="1"/>
</dbReference>
<feature type="region of interest" description="Disordered" evidence="1">
    <location>
        <begin position="708"/>
        <end position="754"/>
    </location>
</feature>
<dbReference type="InterPro" id="IPR011993">
    <property type="entry name" value="PH-like_dom_sf"/>
</dbReference>
<feature type="compositionally biased region" description="Low complexity" evidence="1">
    <location>
        <begin position="710"/>
        <end position="723"/>
    </location>
</feature>
<feature type="region of interest" description="Disordered" evidence="1">
    <location>
        <begin position="286"/>
        <end position="386"/>
    </location>
</feature>
<dbReference type="Proteomes" id="UP001233172">
    <property type="component" value="Unassembled WGS sequence"/>
</dbReference>
<comment type="caution">
    <text evidence="3">The sequence shown here is derived from an EMBL/GenBank/DDBJ whole genome shotgun (WGS) entry which is preliminary data.</text>
</comment>
<sequence>MEEEGDVVYQGEVFKLSEAKKRLIGSKAGSWKAKYLIFRLRSDKPILEYHKRKPKHNKKHEKTITDSVELWPTFKVEKLKNARGRTYVCEITSPAHHIFLSVNEEKELDVLVFLLQVQIRLKSNIRDDLITVLPEDTECLRKVGAAGCTCILHASPWGLTLALEKTRALLAQWPLKSIRYYEVPAPGHFNIEAGRVAPMGEGLFQFKTQGGEEDFMYDLVDSYIVNTLDRVKPTQKGTPEEIEDYIREHECLHSLTAIAVCSRQEPEIRNILSKTWNILNSFSEEFSPGQQRSVSENRERAQFSPERQVQASSLIVNLERPDTSRNGHHANDEIRITDRPPPPPTRSTNGGRPRRSQRREHSIPRKVDIHSVSSDVHGPNSGSPGIALVTPSSGNKKRPPTSLNFTDVSHDEVHRHTEFYNLSSPNMKVRKSKSPIITRNANKVGRAEYLMSQQQSGVKSPTISLSENRGFGGTNSLERNALGKSPGSMSDYHNTDHRGSDLGHIGQANSADHLQEKLSKNVSGSEKSVNSGSGFSARGYINLQDDSNERDSHHQRQVSVPETMASSIVPHYNRFISKESMSSDVFSPPVVGHIRQRSADELSHVSFDSTDGKVHSSHPSSYGRQHLDSRPESEVSRISEDFREVGRGVASRKVSGLDSIDDTVSEWLMSASCEDLSDHMKTVIYDDNNNGKNSSSPDEAKLNTVKDADSSLTLSSNGSSTSNEKPPLPFTGLKKFHDNTDVGGGRDRSRSFGYMNLPPNSVTVTSSPRVQSSAPSAHLIRKMVNVRAKQETLRKSLSNPNFLNLGSKEHLFNLKTASNGASSKLNTEAKQKSKSFSSLFPAIKKAFSRESLGHSRSTTPERRHSRNSTPERRSSFSLRRRGSDSESNFKRQNSFHTIGEMTIKGVRMTERSRSFRKVRGAKSVEALSRTPDEADMGRLSSATTASCPPTDGLRGTSIRHAASSQVSDMSRNIDAHSSVEVRHSDLHSTVPARNLASLSATNPNYVTTARIELSPTMVPAQPAEPPLPPLPARVKLDVNLCLNEVVKVTQDPGGPEKSVGYLNVLTDYSPSSHESKLSLSSSTGLTETIEKPSNCSFDQVSATNELDYHNYSQKVIPCSSPAANVSEFNILYENAPDVDTTIKTTEKPKQPRRPLVSDLVAQMEKQGGHPEPTKTSDKSPRVFHRALPPRDLEVEKANIKATKSADKPRSDGDEIHIKAFSHHLRPRDEVARGRPQQRSVARCSNDEAKPSIQAPPVQSSVMHPTQSTPAVSSTANSIPKPFQPMPFKRQEPNGIRQTAASQIRQTIQRELRIRSHRPNRNEHDQ</sequence>
<feature type="compositionally biased region" description="Basic and acidic residues" evidence="1">
    <location>
        <begin position="1166"/>
        <end position="1180"/>
    </location>
</feature>
<dbReference type="EMBL" id="JASAOG010000013">
    <property type="protein sequence ID" value="KAK0065686.1"/>
    <property type="molecule type" value="Genomic_DNA"/>
</dbReference>
<name>A0AAD8C392_BIOPF</name>
<feature type="region of interest" description="Disordered" evidence="1">
    <location>
        <begin position="932"/>
        <end position="955"/>
    </location>
</feature>
<evidence type="ECO:0000313" key="4">
    <source>
        <dbReference type="Proteomes" id="UP001233172"/>
    </source>
</evidence>
<feature type="compositionally biased region" description="Polar residues" evidence="1">
    <location>
        <begin position="520"/>
        <end position="534"/>
    </location>
</feature>
<evidence type="ECO:0000256" key="1">
    <source>
        <dbReference type="SAM" id="MobiDB-lite"/>
    </source>
</evidence>
<feature type="domain" description="IRS-type PTB" evidence="2">
    <location>
        <begin position="136"/>
        <end position="229"/>
    </location>
</feature>
<feature type="compositionally biased region" description="Basic and acidic residues" evidence="1">
    <location>
        <begin position="735"/>
        <end position="750"/>
    </location>
</feature>
<dbReference type="GO" id="GO:0007169">
    <property type="term" value="P:cell surface receptor protein tyrosine kinase signaling pathway"/>
    <property type="evidence" value="ECO:0007669"/>
    <property type="project" value="TreeGrafter"/>
</dbReference>
<evidence type="ECO:0000259" key="2">
    <source>
        <dbReference type="SMART" id="SM00310"/>
    </source>
</evidence>